<dbReference type="EMBL" id="JBEXZR010000015">
    <property type="protein sequence ID" value="MEU0709215.1"/>
    <property type="molecule type" value="Genomic_DNA"/>
</dbReference>
<keyword evidence="1" id="KW-1133">Transmembrane helix</keyword>
<keyword evidence="1" id="KW-0472">Membrane</keyword>
<accession>A0ABV2WA50</accession>
<evidence type="ECO:0000256" key="1">
    <source>
        <dbReference type="SAM" id="Phobius"/>
    </source>
</evidence>
<evidence type="ECO:0000313" key="3">
    <source>
        <dbReference type="Proteomes" id="UP001550378"/>
    </source>
</evidence>
<evidence type="ECO:0000313" key="2">
    <source>
        <dbReference type="EMBL" id="MEU0709215.1"/>
    </source>
</evidence>
<sequence>MHSETPAGAAAPGDGLVRAGGIVFVVGAVATLVTVAPLFLGTDPFPPIAYAVCMLMGVGFLIAGAGVLRSIAAQRRQAKSAL</sequence>
<dbReference type="RefSeq" id="WP_359659164.1">
    <property type="nucleotide sequence ID" value="NZ_JBEXZO010000064.1"/>
</dbReference>
<organism evidence="2 3">
    <name type="scientific">Streptomyces lavendulocolor</name>
    <dbReference type="NCBI Taxonomy" id="67316"/>
    <lineage>
        <taxon>Bacteria</taxon>
        <taxon>Bacillati</taxon>
        <taxon>Actinomycetota</taxon>
        <taxon>Actinomycetes</taxon>
        <taxon>Kitasatosporales</taxon>
        <taxon>Streptomycetaceae</taxon>
        <taxon>Streptomyces</taxon>
    </lineage>
</organism>
<evidence type="ECO:0008006" key="4">
    <source>
        <dbReference type="Google" id="ProtNLM"/>
    </source>
</evidence>
<feature type="transmembrane region" description="Helical" evidence="1">
    <location>
        <begin position="48"/>
        <end position="68"/>
    </location>
</feature>
<feature type="transmembrane region" description="Helical" evidence="1">
    <location>
        <begin position="21"/>
        <end position="42"/>
    </location>
</feature>
<proteinExistence type="predicted"/>
<comment type="caution">
    <text evidence="2">The sequence shown here is derived from an EMBL/GenBank/DDBJ whole genome shotgun (WGS) entry which is preliminary data.</text>
</comment>
<keyword evidence="3" id="KW-1185">Reference proteome</keyword>
<protein>
    <recommendedName>
        <fullName evidence="4">Integral membrane protein</fullName>
    </recommendedName>
</protein>
<name>A0ABV2WA50_9ACTN</name>
<gene>
    <name evidence="2" type="ORF">ABZ508_17810</name>
</gene>
<reference evidence="2 3" key="1">
    <citation type="submission" date="2024-06" db="EMBL/GenBank/DDBJ databases">
        <title>The Natural Products Discovery Center: Release of the First 8490 Sequenced Strains for Exploring Actinobacteria Biosynthetic Diversity.</title>
        <authorList>
            <person name="Kalkreuter E."/>
            <person name="Kautsar S.A."/>
            <person name="Yang D."/>
            <person name="Bader C.D."/>
            <person name="Teijaro C.N."/>
            <person name="Fluegel L."/>
            <person name="Davis C.M."/>
            <person name="Simpson J.R."/>
            <person name="Lauterbach L."/>
            <person name="Steele A.D."/>
            <person name="Gui C."/>
            <person name="Meng S."/>
            <person name="Li G."/>
            <person name="Viehrig K."/>
            <person name="Ye F."/>
            <person name="Su P."/>
            <person name="Kiefer A.F."/>
            <person name="Nichols A."/>
            <person name="Cepeda A.J."/>
            <person name="Yan W."/>
            <person name="Fan B."/>
            <person name="Jiang Y."/>
            <person name="Adhikari A."/>
            <person name="Zheng C.-J."/>
            <person name="Schuster L."/>
            <person name="Cowan T.M."/>
            <person name="Smanski M.J."/>
            <person name="Chevrette M.G."/>
            <person name="De Carvalho L.P.S."/>
            <person name="Shen B."/>
        </authorList>
    </citation>
    <scope>NUCLEOTIDE SEQUENCE [LARGE SCALE GENOMIC DNA]</scope>
    <source>
        <strain evidence="2 3">NPDC006337</strain>
    </source>
</reference>
<keyword evidence="1" id="KW-0812">Transmembrane</keyword>
<dbReference type="Proteomes" id="UP001550378">
    <property type="component" value="Unassembled WGS sequence"/>
</dbReference>